<comment type="caution">
    <text evidence="3">The sequence shown here is derived from an EMBL/GenBank/DDBJ whole genome shotgun (WGS) entry which is preliminary data.</text>
</comment>
<feature type="compositionally biased region" description="Acidic residues" evidence="2">
    <location>
        <begin position="1"/>
        <end position="13"/>
    </location>
</feature>
<keyword evidence="4" id="KW-1185">Reference proteome</keyword>
<organism evidence="3 4">
    <name type="scientific">Exophiala sideris</name>
    <dbReference type="NCBI Taxonomy" id="1016849"/>
    <lineage>
        <taxon>Eukaryota</taxon>
        <taxon>Fungi</taxon>
        <taxon>Dikarya</taxon>
        <taxon>Ascomycota</taxon>
        <taxon>Pezizomycotina</taxon>
        <taxon>Eurotiomycetes</taxon>
        <taxon>Chaetothyriomycetidae</taxon>
        <taxon>Chaetothyriales</taxon>
        <taxon>Herpotrichiellaceae</taxon>
        <taxon>Exophiala</taxon>
    </lineage>
</organism>
<evidence type="ECO:0000313" key="3">
    <source>
        <dbReference type="EMBL" id="KAK5066922.1"/>
    </source>
</evidence>
<comment type="similarity">
    <text evidence="1">Belongs to the TCP11 family.</text>
</comment>
<dbReference type="EMBL" id="JAVRRF010000003">
    <property type="protein sequence ID" value="KAK5066922.1"/>
    <property type="molecule type" value="Genomic_DNA"/>
</dbReference>
<evidence type="ECO:0000256" key="2">
    <source>
        <dbReference type="SAM" id="MobiDB-lite"/>
    </source>
</evidence>
<sequence>MTNSDQGEDESDDSGIGGWGKEHVSDDSGQVKKAAITDGRHPAAATNYRLNEPSLSFTPTAMESSMRPRIGVPPKGNAQSREELDFINGSGSALETLSCQDVSEPAQIDERTASTDLRSLSVGNEHHRQGSLGKGSEQGEECSPGRRIIPPCTSAEDINALLQATFLPPVTKESLEELDLEWIQSNISLRVDINYDPDLHFTPVSGHKGKEKREEAMKYWLSLEAELRIAYQHGPLDDCASCRKAAHSSKPLHFTPRLSQMFLSLQDLLLTLVPDHDREQVNQYFDIGLLLQEVSHGLLDVIRLAHWLCGLLTTHCAPMRDESAQEMAEQIQQGSEQGDLRILVRGIEKLFVFLEAMKLDVANHQIRSFRCHLIDDTVAFQQDYFQIRLRNGKLNAQASKQWYQEAVRRHHECSGPNPSPLTPTPGALIHGLVELCLSPESVIPETVKHDQARLMTIRDEIQDMLHLKMSLSMFDHLVKQILGAQSAPNFSLETRKRQNRDLLQNRIMDLTDGTMAQHKTTSEVWSQNHRAIAVELTRAAWNACDQDPSLLARIDFDKIAGDLLARFRSEEDDAAVARSIGTLLEKATKEHAKRFHKMTTLTISENQRQWHQLRQQKQQWRNLAGIEDMARMLAHVAVVHWRVWADLVYLAQ</sequence>
<dbReference type="InterPro" id="IPR008862">
    <property type="entry name" value="Tcp11"/>
</dbReference>
<feature type="region of interest" description="Disordered" evidence="2">
    <location>
        <begin position="112"/>
        <end position="144"/>
    </location>
</feature>
<feature type="region of interest" description="Disordered" evidence="2">
    <location>
        <begin position="1"/>
        <end position="78"/>
    </location>
</feature>
<proteinExistence type="inferred from homology"/>
<dbReference type="PANTHER" id="PTHR12832">
    <property type="entry name" value="TESTIS-SPECIFIC PROTEIN PBS13 T-COMPLEX 11"/>
    <property type="match status" value="1"/>
</dbReference>
<dbReference type="Pfam" id="PF05794">
    <property type="entry name" value="Tcp11"/>
    <property type="match status" value="1"/>
</dbReference>
<dbReference type="Proteomes" id="UP001345691">
    <property type="component" value="Unassembled WGS sequence"/>
</dbReference>
<protein>
    <submittedName>
        <fullName evidence="3">Protein SOSEKI 1</fullName>
    </submittedName>
</protein>
<evidence type="ECO:0000313" key="4">
    <source>
        <dbReference type="Proteomes" id="UP001345691"/>
    </source>
</evidence>
<evidence type="ECO:0000256" key="1">
    <source>
        <dbReference type="ARBA" id="ARBA00010954"/>
    </source>
</evidence>
<gene>
    <name evidence="3" type="primary">SOK1</name>
    <name evidence="3" type="ORF">LTR69_002270</name>
</gene>
<accession>A0ABR0JLS9</accession>
<reference evidence="3 4" key="1">
    <citation type="submission" date="2023-08" db="EMBL/GenBank/DDBJ databases">
        <title>Black Yeasts Isolated from many extreme environments.</title>
        <authorList>
            <person name="Coleine C."/>
            <person name="Stajich J.E."/>
            <person name="Selbmann L."/>
        </authorList>
    </citation>
    <scope>NUCLEOTIDE SEQUENCE [LARGE SCALE GENOMIC DNA]</scope>
    <source>
        <strain evidence="3 4">CCFEE 6328</strain>
    </source>
</reference>
<name>A0ABR0JLS9_9EURO</name>
<dbReference type="PANTHER" id="PTHR12832:SF11">
    <property type="entry name" value="LD23868P"/>
    <property type="match status" value="1"/>
</dbReference>
<feature type="compositionally biased region" description="Polar residues" evidence="2">
    <location>
        <begin position="53"/>
        <end position="63"/>
    </location>
</feature>
<feature type="compositionally biased region" description="Basic and acidic residues" evidence="2">
    <location>
        <begin position="20"/>
        <end position="30"/>
    </location>
</feature>